<dbReference type="Gene3D" id="2.40.10.340">
    <property type="entry name" value="Rod shape-determining protein MreC, domain 1"/>
    <property type="match status" value="1"/>
</dbReference>
<keyword evidence="3" id="KW-0133">Cell shape</keyword>
<dbReference type="InterPro" id="IPR042175">
    <property type="entry name" value="Cell/Rod_MreC_2"/>
</dbReference>
<evidence type="ECO:0000256" key="6">
    <source>
        <dbReference type="SAM" id="MobiDB-lite"/>
    </source>
</evidence>
<comment type="similarity">
    <text evidence="1">Belongs to the MreC family.</text>
</comment>
<keyword evidence="5" id="KW-0175">Coiled coil</keyword>
<dbReference type="GO" id="GO:0005886">
    <property type="term" value="C:plasma membrane"/>
    <property type="evidence" value="ECO:0007669"/>
    <property type="project" value="TreeGrafter"/>
</dbReference>
<dbReference type="InterPro" id="IPR007221">
    <property type="entry name" value="MreC"/>
</dbReference>
<feature type="coiled-coil region" evidence="5">
    <location>
        <begin position="69"/>
        <end position="96"/>
    </location>
</feature>
<evidence type="ECO:0000259" key="7">
    <source>
        <dbReference type="Pfam" id="PF04085"/>
    </source>
</evidence>
<dbReference type="PANTHER" id="PTHR34138">
    <property type="entry name" value="CELL SHAPE-DETERMINING PROTEIN MREC"/>
    <property type="match status" value="1"/>
</dbReference>
<sequence length="308" mass="32561">MRDSARIRTVLAVLLLISFTLVALELRNSGNGITNSIRNVSANLISPLQKSARGLSDSLQNFGSTWREIRTAREIVKDLESENIDLKERLANTDELRRRAAELDALLKIAGLGTYEIVPARVIAIGSGQDYSWTVSIDVGAKDGITTDMSVISGSGLVGRTILVAESTTLVSLLADPSSKVGARIGGKSELGFISGNGLPGELEFEIFDPLAEIQKGDRIVTWGSEGGSPFVAGVPIGEVTSVKSSPGLLTKSARVKPYVKLSTLDLVSVVVEAPRIDPRDSLLPPMPVADTPTPTTSPSATPSPSES</sequence>
<dbReference type="Pfam" id="PF04085">
    <property type="entry name" value="MreC"/>
    <property type="match status" value="1"/>
</dbReference>
<dbReference type="PANTHER" id="PTHR34138:SF1">
    <property type="entry name" value="CELL SHAPE-DETERMINING PROTEIN MREC"/>
    <property type="match status" value="1"/>
</dbReference>
<evidence type="ECO:0000256" key="4">
    <source>
        <dbReference type="ARBA" id="ARBA00032089"/>
    </source>
</evidence>
<evidence type="ECO:0000256" key="2">
    <source>
        <dbReference type="ARBA" id="ARBA00013855"/>
    </source>
</evidence>
<dbReference type="NCBIfam" id="TIGR00219">
    <property type="entry name" value="mreC"/>
    <property type="match status" value="1"/>
</dbReference>
<name>A0A6J6EGE2_9ZZZZ</name>
<dbReference type="GO" id="GO:0008360">
    <property type="term" value="P:regulation of cell shape"/>
    <property type="evidence" value="ECO:0007669"/>
    <property type="project" value="UniProtKB-KW"/>
</dbReference>
<proteinExistence type="inferred from homology"/>
<gene>
    <name evidence="8" type="ORF">UFOPK1740_00527</name>
</gene>
<accession>A0A6J6EGE2</accession>
<feature type="domain" description="Rod shape-determining protein MreC beta-barrel core" evidence="7">
    <location>
        <begin position="129"/>
        <end position="271"/>
    </location>
</feature>
<dbReference type="EMBL" id="CAEZTU010000015">
    <property type="protein sequence ID" value="CAB4575442.1"/>
    <property type="molecule type" value="Genomic_DNA"/>
</dbReference>
<evidence type="ECO:0000313" key="8">
    <source>
        <dbReference type="EMBL" id="CAB4575442.1"/>
    </source>
</evidence>
<dbReference type="InterPro" id="IPR055342">
    <property type="entry name" value="MreC_beta-barrel_core"/>
</dbReference>
<organism evidence="8">
    <name type="scientific">freshwater metagenome</name>
    <dbReference type="NCBI Taxonomy" id="449393"/>
    <lineage>
        <taxon>unclassified sequences</taxon>
        <taxon>metagenomes</taxon>
        <taxon>ecological metagenomes</taxon>
    </lineage>
</organism>
<dbReference type="PIRSF" id="PIRSF038471">
    <property type="entry name" value="MreC"/>
    <property type="match status" value="1"/>
</dbReference>
<reference evidence="8" key="1">
    <citation type="submission" date="2020-05" db="EMBL/GenBank/DDBJ databases">
        <authorList>
            <person name="Chiriac C."/>
            <person name="Salcher M."/>
            <person name="Ghai R."/>
            <person name="Kavagutti S V."/>
        </authorList>
    </citation>
    <scope>NUCLEOTIDE SEQUENCE</scope>
</reference>
<evidence type="ECO:0000256" key="1">
    <source>
        <dbReference type="ARBA" id="ARBA00009369"/>
    </source>
</evidence>
<dbReference type="InterPro" id="IPR042177">
    <property type="entry name" value="Cell/Rod_1"/>
</dbReference>
<evidence type="ECO:0000256" key="5">
    <source>
        <dbReference type="SAM" id="Coils"/>
    </source>
</evidence>
<feature type="region of interest" description="Disordered" evidence="6">
    <location>
        <begin position="278"/>
        <end position="308"/>
    </location>
</feature>
<dbReference type="Gene3D" id="2.40.10.350">
    <property type="entry name" value="Rod shape-determining protein MreC, domain 2"/>
    <property type="match status" value="1"/>
</dbReference>
<dbReference type="AlphaFoldDB" id="A0A6J6EGE2"/>
<feature type="compositionally biased region" description="Low complexity" evidence="6">
    <location>
        <begin position="292"/>
        <end position="308"/>
    </location>
</feature>
<protein>
    <recommendedName>
        <fullName evidence="2">Cell shape-determining protein MreC</fullName>
    </recommendedName>
    <alternativeName>
        <fullName evidence="4">Cell shape protein MreC</fullName>
    </alternativeName>
</protein>
<evidence type="ECO:0000256" key="3">
    <source>
        <dbReference type="ARBA" id="ARBA00022960"/>
    </source>
</evidence>